<sequence length="116" mass="13190">MRSMSMPTTSSRSTYIVHIPACPGELDEETLHSIIESQLKQSIPADSVVEQHAREYLEQYPVVYIVHAEDVKQRKDSSETRYIVYVGETNDIVSPTRQHLIGDAKNEIPTYALKEV</sequence>
<accession>A0A7J5TLV9</accession>
<dbReference type="EMBL" id="WDOP01000012">
    <property type="protein sequence ID" value="KAB7486087.1"/>
    <property type="molecule type" value="Genomic_DNA"/>
</dbReference>
<dbReference type="AlphaFoldDB" id="A0A7J5TLV9"/>
<proteinExistence type="predicted"/>
<reference evidence="1 2" key="1">
    <citation type="journal article" date="2019" name="Nat. Med.">
        <title>A library of human gut bacterial isolates paired with longitudinal multiomics data enables mechanistic microbiome research.</title>
        <authorList>
            <person name="Poyet M."/>
            <person name="Groussin M."/>
            <person name="Gibbons S.M."/>
            <person name="Avila-Pacheco J."/>
            <person name="Jiang X."/>
            <person name="Kearney S.M."/>
            <person name="Perrotta A.R."/>
            <person name="Berdy B."/>
            <person name="Zhao S."/>
            <person name="Lieberman T.D."/>
            <person name="Swanson P.K."/>
            <person name="Smith M."/>
            <person name="Roesemann S."/>
            <person name="Alexander J.E."/>
            <person name="Rich S.A."/>
            <person name="Livny J."/>
            <person name="Vlamakis H."/>
            <person name="Clish C."/>
            <person name="Bullock K."/>
            <person name="Deik A."/>
            <person name="Scott J."/>
            <person name="Pierce K.A."/>
            <person name="Xavier R.J."/>
            <person name="Alm E.J."/>
        </authorList>
    </citation>
    <scope>NUCLEOTIDE SEQUENCE [LARGE SCALE GENOMIC DNA]</scope>
    <source>
        <strain evidence="1 2">BIOML-A13</strain>
    </source>
</reference>
<organism evidence="1 2">
    <name type="scientific">Bifidobacterium bifidum</name>
    <dbReference type="NCBI Taxonomy" id="1681"/>
    <lineage>
        <taxon>Bacteria</taxon>
        <taxon>Bacillati</taxon>
        <taxon>Actinomycetota</taxon>
        <taxon>Actinomycetes</taxon>
        <taxon>Bifidobacteriales</taxon>
        <taxon>Bifidobacteriaceae</taxon>
        <taxon>Bifidobacterium</taxon>
    </lineage>
</organism>
<name>A0A7J5TLV9_BIFBI</name>
<protein>
    <submittedName>
        <fullName evidence="1">Uncharacterized protein</fullName>
    </submittedName>
</protein>
<gene>
    <name evidence="1" type="ORF">GBA83_09300</name>
</gene>
<evidence type="ECO:0000313" key="1">
    <source>
        <dbReference type="EMBL" id="KAB7486087.1"/>
    </source>
</evidence>
<comment type="caution">
    <text evidence="1">The sequence shown here is derived from an EMBL/GenBank/DDBJ whole genome shotgun (WGS) entry which is preliminary data.</text>
</comment>
<evidence type="ECO:0000313" key="2">
    <source>
        <dbReference type="Proteomes" id="UP000451386"/>
    </source>
</evidence>
<dbReference type="Proteomes" id="UP000451386">
    <property type="component" value="Unassembled WGS sequence"/>
</dbReference>